<comment type="similarity">
    <text evidence="2">Belongs to the ABC-4 integral membrane protein family. LolC/E subfamily.</text>
</comment>
<feature type="transmembrane region" description="Helical" evidence="7">
    <location>
        <begin position="600"/>
        <end position="628"/>
    </location>
</feature>
<feature type="transmembrane region" description="Helical" evidence="7">
    <location>
        <begin position="70"/>
        <end position="90"/>
    </location>
</feature>
<feature type="transmembrane region" description="Helical" evidence="7">
    <location>
        <begin position="289"/>
        <end position="314"/>
    </location>
</feature>
<feature type="transmembrane region" description="Helical" evidence="7">
    <location>
        <begin position="111"/>
        <end position="136"/>
    </location>
</feature>
<evidence type="ECO:0000256" key="3">
    <source>
        <dbReference type="ARBA" id="ARBA00022475"/>
    </source>
</evidence>
<evidence type="ECO:0000256" key="1">
    <source>
        <dbReference type="ARBA" id="ARBA00004651"/>
    </source>
</evidence>
<evidence type="ECO:0000256" key="2">
    <source>
        <dbReference type="ARBA" id="ARBA00005236"/>
    </source>
</evidence>
<keyword evidence="3" id="KW-1003">Cell membrane</keyword>
<evidence type="ECO:0000256" key="5">
    <source>
        <dbReference type="ARBA" id="ARBA00022989"/>
    </source>
</evidence>
<dbReference type="InterPro" id="IPR051447">
    <property type="entry name" value="Lipoprotein-release_system"/>
</dbReference>
<reference evidence="9 10" key="1">
    <citation type="submission" date="2018-09" db="EMBL/GenBank/DDBJ databases">
        <title>YIM 75507 draft genome.</title>
        <authorList>
            <person name="Tang S."/>
            <person name="Feng Y."/>
        </authorList>
    </citation>
    <scope>NUCLEOTIDE SEQUENCE [LARGE SCALE GENOMIC DNA]</scope>
    <source>
        <strain evidence="9 10">YIM 75507</strain>
    </source>
</reference>
<sequence>MSLSTLAERWRLFAGAILSVALGVALVQSAIQVLVATGEPEVPAGVSGREAEAIREGYAGAATLLGMTVMLAWFLAVFVVASTFAFTVAQRRRELALFRLVGAGRGRVVRLLLAEGLLLGAAGSALGVPLGIPAAWAQARLLVALGMLPDDFAAPFSGAAVAVAAPVGVGVALLGVLSAAVRAARVRPLEALRDTGGAARVMTATRWVCGLGSLALTVWMVVAAQSADVLGAVMVALVVSMTGAVALSALSPLAVPLTGRALGALLGGGPLGELARANLADGVRRGASVAAPLIVLVSLVIGLTGTLQSLALFVGEDLKRVVRGDLVVASSGAAADRIAAIPGVETVSAQFTVPVSVTATLREEGRKRRATYHAGVVAVDPAAYARTHRLKARGGLDRLRGNTVAVGPGLDGEGIRLGSTVTARVAGERRTLKVVAALPATMENYAERFLLPREIVPAGVLAKAEAESVVVVADGTDPGEVAERVRAAGIGTARTVARWAEDRSEEQQRGNVGILAALMGLAAVYALVAVVNAVVIATSERRVEFANARVTGLSRPQVVRAAVIETWAVTTIGLLLGCLVAAGALAGIRASAIAAVGRPLLAVPWGLLLALAAGAYAVSGAASAWSAWSATRIPPVRLIAARE</sequence>
<feature type="domain" description="ABC3 transporter permease C-terminal" evidence="8">
    <location>
        <begin position="69"/>
        <end position="186"/>
    </location>
</feature>
<evidence type="ECO:0000313" key="10">
    <source>
        <dbReference type="Proteomes" id="UP000265768"/>
    </source>
</evidence>
<feature type="transmembrane region" description="Helical" evidence="7">
    <location>
        <begin position="567"/>
        <end position="588"/>
    </location>
</feature>
<dbReference type="OrthoDB" id="3223244at2"/>
<feature type="transmembrane region" description="Helical" evidence="7">
    <location>
        <begin position="204"/>
        <end position="223"/>
    </location>
</feature>
<feature type="transmembrane region" description="Helical" evidence="7">
    <location>
        <begin position="229"/>
        <end position="250"/>
    </location>
</feature>
<dbReference type="AlphaFoldDB" id="A0A3A4A903"/>
<dbReference type="RefSeq" id="WP_119929948.1">
    <property type="nucleotide sequence ID" value="NZ_QZEY01000015.1"/>
</dbReference>
<feature type="transmembrane region" description="Helical" evidence="7">
    <location>
        <begin position="512"/>
        <end position="537"/>
    </location>
</feature>
<dbReference type="GO" id="GO:0098797">
    <property type="term" value="C:plasma membrane protein complex"/>
    <property type="evidence" value="ECO:0007669"/>
    <property type="project" value="TreeGrafter"/>
</dbReference>
<feature type="transmembrane region" description="Helical" evidence="7">
    <location>
        <begin position="156"/>
        <end position="183"/>
    </location>
</feature>
<keyword evidence="4 7" id="KW-0812">Transmembrane</keyword>
<dbReference type="InterPro" id="IPR003838">
    <property type="entry name" value="ABC3_permease_C"/>
</dbReference>
<evidence type="ECO:0000256" key="4">
    <source>
        <dbReference type="ARBA" id="ARBA00022692"/>
    </source>
</evidence>
<name>A0A3A4A903_9ACTN</name>
<dbReference type="PANTHER" id="PTHR30489">
    <property type="entry name" value="LIPOPROTEIN-RELEASING SYSTEM TRANSMEMBRANE PROTEIN LOLE"/>
    <property type="match status" value="1"/>
</dbReference>
<keyword evidence="6 7" id="KW-0472">Membrane</keyword>
<dbReference type="GO" id="GO:0044874">
    <property type="term" value="P:lipoprotein localization to outer membrane"/>
    <property type="evidence" value="ECO:0007669"/>
    <property type="project" value="TreeGrafter"/>
</dbReference>
<keyword evidence="5 7" id="KW-1133">Transmembrane helix</keyword>
<dbReference type="Pfam" id="PF02687">
    <property type="entry name" value="FtsX"/>
    <property type="match status" value="2"/>
</dbReference>
<dbReference type="Proteomes" id="UP000265768">
    <property type="component" value="Unassembled WGS sequence"/>
</dbReference>
<proteinExistence type="inferred from homology"/>
<evidence type="ECO:0000256" key="6">
    <source>
        <dbReference type="ARBA" id="ARBA00023136"/>
    </source>
</evidence>
<evidence type="ECO:0000313" key="9">
    <source>
        <dbReference type="EMBL" id="RJL24571.1"/>
    </source>
</evidence>
<accession>A0A3A4A903</accession>
<protein>
    <submittedName>
        <fullName evidence="9">FtsX-like permease family protein</fullName>
    </submittedName>
</protein>
<comment type="subcellular location">
    <subcellularLocation>
        <location evidence="1">Cell membrane</location>
        <topology evidence="1">Multi-pass membrane protein</topology>
    </subcellularLocation>
</comment>
<comment type="caution">
    <text evidence="9">The sequence shown here is derived from an EMBL/GenBank/DDBJ whole genome shotgun (WGS) entry which is preliminary data.</text>
</comment>
<gene>
    <name evidence="9" type="ORF">D5H75_29370</name>
</gene>
<evidence type="ECO:0000259" key="8">
    <source>
        <dbReference type="Pfam" id="PF02687"/>
    </source>
</evidence>
<keyword evidence="10" id="KW-1185">Reference proteome</keyword>
<evidence type="ECO:0000256" key="7">
    <source>
        <dbReference type="SAM" id="Phobius"/>
    </source>
</evidence>
<dbReference type="PANTHER" id="PTHR30489:SF0">
    <property type="entry name" value="LIPOPROTEIN-RELEASING SYSTEM TRANSMEMBRANE PROTEIN LOLE"/>
    <property type="match status" value="1"/>
</dbReference>
<dbReference type="EMBL" id="QZEY01000015">
    <property type="protein sequence ID" value="RJL24571.1"/>
    <property type="molecule type" value="Genomic_DNA"/>
</dbReference>
<organism evidence="9 10">
    <name type="scientific">Bailinhaonella thermotolerans</name>
    <dbReference type="NCBI Taxonomy" id="1070861"/>
    <lineage>
        <taxon>Bacteria</taxon>
        <taxon>Bacillati</taxon>
        <taxon>Actinomycetota</taxon>
        <taxon>Actinomycetes</taxon>
        <taxon>Streptosporangiales</taxon>
        <taxon>Streptosporangiaceae</taxon>
        <taxon>Bailinhaonella</taxon>
    </lineage>
</organism>
<feature type="domain" description="ABC3 transporter permease C-terminal" evidence="8">
    <location>
        <begin position="518"/>
        <end position="635"/>
    </location>
</feature>